<dbReference type="PANTHER" id="PTHR11363">
    <property type="entry name" value="60S RIBOSOMAL PROTEIN L3-RELATED"/>
    <property type="match status" value="1"/>
</dbReference>
<dbReference type="SUPFAM" id="SSF50447">
    <property type="entry name" value="Translation proteins"/>
    <property type="match status" value="1"/>
</dbReference>
<gene>
    <name evidence="11" type="ORF">U0070_007364</name>
</gene>
<accession>A0AAW0HV67</accession>
<keyword evidence="3" id="KW-0832">Ubl conjugation</keyword>
<evidence type="ECO:0000256" key="1">
    <source>
        <dbReference type="ARBA" id="ARBA00006540"/>
    </source>
</evidence>
<dbReference type="Gene3D" id="3.30.1430.10">
    <property type="match status" value="1"/>
</dbReference>
<evidence type="ECO:0000256" key="9">
    <source>
        <dbReference type="ARBA" id="ARBA00046482"/>
    </source>
</evidence>
<dbReference type="InterPro" id="IPR009000">
    <property type="entry name" value="Transl_B-barrel_sf"/>
</dbReference>
<evidence type="ECO:0000256" key="4">
    <source>
        <dbReference type="ARBA" id="ARBA00022980"/>
    </source>
</evidence>
<dbReference type="EMBL" id="JBBHLL010000322">
    <property type="protein sequence ID" value="KAK7805927.1"/>
    <property type="molecule type" value="Genomic_DNA"/>
</dbReference>
<dbReference type="GO" id="GO:0003723">
    <property type="term" value="F:RNA binding"/>
    <property type="evidence" value="ECO:0007669"/>
    <property type="project" value="TreeGrafter"/>
</dbReference>
<dbReference type="Gene3D" id="2.40.30.10">
    <property type="entry name" value="Translation factors"/>
    <property type="match status" value="1"/>
</dbReference>
<dbReference type="InterPro" id="IPR045077">
    <property type="entry name" value="L3_arc_euk"/>
</dbReference>
<evidence type="ECO:0000256" key="6">
    <source>
        <dbReference type="ARBA" id="ARBA00023274"/>
    </source>
</evidence>
<dbReference type="GO" id="GO:0006412">
    <property type="term" value="P:translation"/>
    <property type="evidence" value="ECO:0007669"/>
    <property type="project" value="InterPro"/>
</dbReference>
<proteinExistence type="inferred from homology"/>
<dbReference type="InterPro" id="IPR000597">
    <property type="entry name" value="Ribosomal_uL3"/>
</dbReference>
<dbReference type="Pfam" id="PF00297">
    <property type="entry name" value="Ribosomal_L3"/>
    <property type="match status" value="2"/>
</dbReference>
<dbReference type="GO" id="GO:0003735">
    <property type="term" value="F:structural constituent of ribosome"/>
    <property type="evidence" value="ECO:0007669"/>
    <property type="project" value="InterPro"/>
</dbReference>
<evidence type="ECO:0000256" key="2">
    <source>
        <dbReference type="ARBA" id="ARBA00022499"/>
    </source>
</evidence>
<organism evidence="11 12">
    <name type="scientific">Myodes glareolus</name>
    <name type="common">Bank vole</name>
    <name type="synonym">Clethrionomys glareolus</name>
    <dbReference type="NCBI Taxonomy" id="447135"/>
    <lineage>
        <taxon>Eukaryota</taxon>
        <taxon>Metazoa</taxon>
        <taxon>Chordata</taxon>
        <taxon>Craniata</taxon>
        <taxon>Vertebrata</taxon>
        <taxon>Euteleostomi</taxon>
        <taxon>Mammalia</taxon>
        <taxon>Eutheria</taxon>
        <taxon>Euarchontoglires</taxon>
        <taxon>Glires</taxon>
        <taxon>Rodentia</taxon>
        <taxon>Myomorpha</taxon>
        <taxon>Muroidea</taxon>
        <taxon>Cricetidae</taxon>
        <taxon>Arvicolinae</taxon>
        <taxon>Myodes</taxon>
    </lineage>
</organism>
<evidence type="ECO:0000256" key="8">
    <source>
        <dbReference type="ARBA" id="ARBA00035354"/>
    </source>
</evidence>
<keyword evidence="2" id="KW-1017">Isopeptide bond</keyword>
<protein>
    <recommendedName>
        <fullName evidence="8">60S ribosomal protein L3</fullName>
    </recommendedName>
</protein>
<comment type="similarity">
    <text evidence="1">Belongs to the universal ribosomal protein uL3 family.</text>
</comment>
<evidence type="ECO:0000256" key="10">
    <source>
        <dbReference type="SAM" id="MobiDB-lite"/>
    </source>
</evidence>
<dbReference type="Proteomes" id="UP001488838">
    <property type="component" value="Unassembled WGS sequence"/>
</dbReference>
<reference evidence="11 12" key="1">
    <citation type="journal article" date="2023" name="bioRxiv">
        <title>Conserved and derived expression patterns and positive selection on dental genes reveal complex evolutionary context of ever-growing rodent molars.</title>
        <authorList>
            <person name="Calamari Z.T."/>
            <person name="Song A."/>
            <person name="Cohen E."/>
            <person name="Akter M."/>
            <person name="Roy R.D."/>
            <person name="Hallikas O."/>
            <person name="Christensen M.M."/>
            <person name="Li P."/>
            <person name="Marangoni P."/>
            <person name="Jernvall J."/>
            <person name="Klein O.D."/>
        </authorList>
    </citation>
    <scope>NUCLEOTIDE SEQUENCE [LARGE SCALE GENOMIC DNA]</scope>
    <source>
        <strain evidence="11">V071</strain>
    </source>
</reference>
<comment type="function">
    <text evidence="7">Component of the large ribosomal subunit. The ribosome is a large ribonucleoprotein complex responsible for the synthesis of proteins in the cell.</text>
</comment>
<keyword evidence="4" id="KW-0689">Ribosomal protein</keyword>
<keyword evidence="5" id="KW-0007">Acetylation</keyword>
<dbReference type="PANTHER" id="PTHR11363:SF4">
    <property type="entry name" value="LARGE RIBOSOMAL SUBUNIT PROTEIN UL3"/>
    <property type="match status" value="1"/>
</dbReference>
<feature type="region of interest" description="Disordered" evidence="10">
    <location>
        <begin position="1"/>
        <end position="21"/>
    </location>
</feature>
<comment type="caution">
    <text evidence="11">The sequence shown here is derived from an EMBL/GenBank/DDBJ whole genome shotgun (WGS) entry which is preliminary data.</text>
</comment>
<evidence type="ECO:0000256" key="5">
    <source>
        <dbReference type="ARBA" id="ARBA00022990"/>
    </source>
</evidence>
<keyword evidence="12" id="KW-1185">Reference proteome</keyword>
<dbReference type="AlphaFoldDB" id="A0AAW0HV67"/>
<evidence type="ECO:0000313" key="12">
    <source>
        <dbReference type="Proteomes" id="UP001488838"/>
    </source>
</evidence>
<name>A0AAW0HV67_MYOGA</name>
<evidence type="ECO:0000256" key="3">
    <source>
        <dbReference type="ARBA" id="ARBA00022843"/>
    </source>
</evidence>
<dbReference type="GO" id="GO:0022625">
    <property type="term" value="C:cytosolic large ribosomal subunit"/>
    <property type="evidence" value="ECO:0007669"/>
    <property type="project" value="TreeGrafter"/>
</dbReference>
<comment type="subunit">
    <text evidence="9">Component of the large ribosomal subunit. Interacts with DHX33.</text>
</comment>
<feature type="non-terminal residue" evidence="11">
    <location>
        <position position="324"/>
    </location>
</feature>
<keyword evidence="6" id="KW-0687">Ribonucleoprotein</keyword>
<feature type="non-terminal residue" evidence="11">
    <location>
        <position position="1"/>
    </location>
</feature>
<evidence type="ECO:0000313" key="11">
    <source>
        <dbReference type="EMBL" id="KAK7805927.1"/>
    </source>
</evidence>
<sequence>LSSQQNGKLKSNHKDDPSKSVHLPANLGYKVCMAQNIQGEQERSQRNCNHCENNTHGSCGHCGRYVETPQGLQTFKTVFAEQTNEKCKRCCYKTGTNLRRPSPNTGNMGKKQLEKYLNSMIKYSQVLYITEGSQKILLPLYQKALWMEQRQKGVSSHWHPKKSTLQDPLRAVQGYLYWSLEPCPCGLLCGSSWAERLPSSHRDKLDLQDWSKSLIRNNVSTDYYSSDKSIKPLGNFIHYDEVINDFVRLKGCVVGTKNGVQFQQLWRKLTWNLLSPIPSLVMVIYRLWSIRKSVLGHARNTTLPRRKMLNIGSTLCYLFNFLAP</sequence>
<evidence type="ECO:0000256" key="7">
    <source>
        <dbReference type="ARBA" id="ARBA00034092"/>
    </source>
</evidence>